<dbReference type="RefSeq" id="WP_072904963.1">
    <property type="nucleotide sequence ID" value="NZ_FQZT01000001.1"/>
</dbReference>
<dbReference type="STRING" id="1122189.SAMN02745165_00288"/>
<evidence type="ECO:0000313" key="1">
    <source>
        <dbReference type="EMBL" id="SHI51811.1"/>
    </source>
</evidence>
<dbReference type="AlphaFoldDB" id="A0A1M6BSZ9"/>
<dbReference type="EMBL" id="FQZT01000001">
    <property type="protein sequence ID" value="SHI51811.1"/>
    <property type="molecule type" value="Genomic_DNA"/>
</dbReference>
<dbReference type="Proteomes" id="UP000184171">
    <property type="component" value="Unassembled WGS sequence"/>
</dbReference>
<dbReference type="OrthoDB" id="5405749at2"/>
<gene>
    <name evidence="1" type="ORF">SAMN02745165_00288</name>
</gene>
<reference evidence="1 2" key="1">
    <citation type="submission" date="2016-11" db="EMBL/GenBank/DDBJ databases">
        <authorList>
            <person name="Jaros S."/>
            <person name="Januszkiewicz K."/>
            <person name="Wedrychowicz H."/>
        </authorList>
    </citation>
    <scope>NUCLEOTIDE SEQUENCE [LARGE SCALE GENOMIC DNA]</scope>
    <source>
        <strain evidence="1 2">DSM 5091</strain>
    </source>
</reference>
<proteinExistence type="predicted"/>
<keyword evidence="2" id="KW-1185">Reference proteome</keyword>
<accession>A0A1M6BSZ9</accession>
<organism evidence="1 2">
    <name type="scientific">Malonomonas rubra DSM 5091</name>
    <dbReference type="NCBI Taxonomy" id="1122189"/>
    <lineage>
        <taxon>Bacteria</taxon>
        <taxon>Pseudomonadati</taxon>
        <taxon>Thermodesulfobacteriota</taxon>
        <taxon>Desulfuromonadia</taxon>
        <taxon>Desulfuromonadales</taxon>
        <taxon>Geopsychrobacteraceae</taxon>
        <taxon>Malonomonas</taxon>
    </lineage>
</organism>
<protein>
    <submittedName>
        <fullName evidence="1">Uncharacterized protein</fullName>
    </submittedName>
</protein>
<sequence length="73" mass="8558">MSNPGEFLQACADGKIWLYCAECNEPINFNDAEHLDCIANENYWGQEPWWHDIRVFKCKKCGTEQESKIEYVP</sequence>
<name>A0A1M6BSZ9_MALRU</name>
<evidence type="ECO:0000313" key="2">
    <source>
        <dbReference type="Proteomes" id="UP000184171"/>
    </source>
</evidence>